<dbReference type="Pfam" id="PF00496">
    <property type="entry name" value="SBP_bac_5"/>
    <property type="match status" value="1"/>
</dbReference>
<accession>A0AA41YRM1</accession>
<dbReference type="PANTHER" id="PTHR30290:SF38">
    <property type="entry name" value="D,D-DIPEPTIDE-BINDING PERIPLASMIC PROTEIN DDPA-RELATED"/>
    <property type="match status" value="1"/>
</dbReference>
<name>A0AA41YRM1_9PROT</name>
<dbReference type="GO" id="GO:0015833">
    <property type="term" value="P:peptide transport"/>
    <property type="evidence" value="ECO:0007669"/>
    <property type="project" value="TreeGrafter"/>
</dbReference>
<proteinExistence type="inferred from homology"/>
<protein>
    <submittedName>
        <fullName evidence="5">ABC transporter substrate-binding protein</fullName>
    </submittedName>
</protein>
<comment type="similarity">
    <text evidence="2">Belongs to the bacterial solute-binding protein 5 family.</text>
</comment>
<dbReference type="GO" id="GO:0043190">
    <property type="term" value="C:ATP-binding cassette (ABC) transporter complex"/>
    <property type="evidence" value="ECO:0007669"/>
    <property type="project" value="InterPro"/>
</dbReference>
<feature type="domain" description="Solute-binding protein family 5" evidence="4">
    <location>
        <begin position="72"/>
        <end position="414"/>
    </location>
</feature>
<dbReference type="InterPro" id="IPR030678">
    <property type="entry name" value="Peptide/Ni-bd"/>
</dbReference>
<evidence type="ECO:0000313" key="5">
    <source>
        <dbReference type="EMBL" id="MCW3475240.1"/>
    </source>
</evidence>
<dbReference type="PROSITE" id="PS51318">
    <property type="entry name" value="TAT"/>
    <property type="match status" value="1"/>
</dbReference>
<comment type="caution">
    <text evidence="5">The sequence shown here is derived from an EMBL/GenBank/DDBJ whole genome shotgun (WGS) entry which is preliminary data.</text>
</comment>
<dbReference type="Proteomes" id="UP001165679">
    <property type="component" value="Unassembled WGS sequence"/>
</dbReference>
<sequence>MDRRSFLATGAAAATAALARPALAQSERQRVLRFVPYSDLTVLDPIWTTADVVRDHGYLIYDTLYGTDGAYQPQPQLAEGHVFEQDGKICTITLRAGPTFHDGQPIRARDVVASLQRWMAVAPMGQTLNSVLDELSALDDRRIRFRLKRPFPLLIQTLAQPIAPVPFIMPERVARTDPSKQLTDTTGSGPFRFKRDEYRPGNIAAYERFAAYQPTPAGGSGLTAGPKVAQFDRIEWRIIPDAATAAAALQQGEVDWFSDPPAEILELVRRSRDLAVSRMDLLPLVCVMRWNQLVPPFDSKAMRQALLPAIDQADFVMAAAGTDPDNFATGTGMFPAGSPMASDAGLEPLQGPRDLNKAKRLLKEAGYDGQLVRLIGPTDTVTTAALTQVAADLLRRLGLNLDAALTDSGTVVQRRRSMQPLDKGGWSVGCWAFPGLWFINPATHILLRGNGRDAWFGWPTAPRLEALRDQWMEATDLAAQKRIAREIQVVAMDELPCIPLGCVYRSTAMRRDLKDRVVGMPLFWNIRRA</sequence>
<evidence type="ECO:0000313" key="6">
    <source>
        <dbReference type="Proteomes" id="UP001165679"/>
    </source>
</evidence>
<dbReference type="Gene3D" id="3.40.190.10">
    <property type="entry name" value="Periplasmic binding protein-like II"/>
    <property type="match status" value="1"/>
</dbReference>
<reference evidence="5" key="1">
    <citation type="submission" date="2022-09" db="EMBL/GenBank/DDBJ databases">
        <title>Rhodovastum sp. nov. RN2-1 isolated from soil in Seongnam, South Korea.</title>
        <authorList>
            <person name="Le N.T."/>
        </authorList>
    </citation>
    <scope>NUCLEOTIDE SEQUENCE</scope>
    <source>
        <strain evidence="5">RN2-1</strain>
    </source>
</reference>
<dbReference type="Gene3D" id="3.90.76.10">
    <property type="entry name" value="Dipeptide-binding Protein, Domain 1"/>
    <property type="match status" value="1"/>
</dbReference>
<dbReference type="SUPFAM" id="SSF53850">
    <property type="entry name" value="Periplasmic binding protein-like II"/>
    <property type="match status" value="1"/>
</dbReference>
<dbReference type="PIRSF" id="PIRSF002741">
    <property type="entry name" value="MppA"/>
    <property type="match status" value="1"/>
</dbReference>
<dbReference type="AlphaFoldDB" id="A0AA41YRM1"/>
<comment type="subcellular location">
    <subcellularLocation>
        <location evidence="1">Periplasm</location>
    </subcellularLocation>
</comment>
<dbReference type="GO" id="GO:0030288">
    <property type="term" value="C:outer membrane-bounded periplasmic space"/>
    <property type="evidence" value="ECO:0007669"/>
    <property type="project" value="UniProtKB-ARBA"/>
</dbReference>
<evidence type="ECO:0000256" key="2">
    <source>
        <dbReference type="ARBA" id="ARBA00005695"/>
    </source>
</evidence>
<dbReference type="Gene3D" id="3.10.105.10">
    <property type="entry name" value="Dipeptide-binding Protein, Domain 3"/>
    <property type="match status" value="1"/>
</dbReference>
<dbReference type="InterPro" id="IPR006311">
    <property type="entry name" value="TAT_signal"/>
</dbReference>
<dbReference type="EMBL" id="JAPDNT010000007">
    <property type="protein sequence ID" value="MCW3475240.1"/>
    <property type="molecule type" value="Genomic_DNA"/>
</dbReference>
<evidence type="ECO:0000256" key="1">
    <source>
        <dbReference type="ARBA" id="ARBA00004418"/>
    </source>
</evidence>
<keyword evidence="6" id="KW-1185">Reference proteome</keyword>
<keyword evidence="3" id="KW-0732">Signal</keyword>
<evidence type="ECO:0000259" key="4">
    <source>
        <dbReference type="Pfam" id="PF00496"/>
    </source>
</evidence>
<gene>
    <name evidence="5" type="ORF">OL599_11725</name>
</gene>
<dbReference type="CDD" id="cd08502">
    <property type="entry name" value="PBP2_NikA_DppA_OppA_like_16"/>
    <property type="match status" value="1"/>
</dbReference>
<organism evidence="5 6">
    <name type="scientific">Limobrevibacterium gyesilva</name>
    <dbReference type="NCBI Taxonomy" id="2991712"/>
    <lineage>
        <taxon>Bacteria</taxon>
        <taxon>Pseudomonadati</taxon>
        <taxon>Pseudomonadota</taxon>
        <taxon>Alphaproteobacteria</taxon>
        <taxon>Acetobacterales</taxon>
        <taxon>Acetobacteraceae</taxon>
        <taxon>Limobrevibacterium</taxon>
    </lineage>
</organism>
<dbReference type="GO" id="GO:1904680">
    <property type="term" value="F:peptide transmembrane transporter activity"/>
    <property type="evidence" value="ECO:0007669"/>
    <property type="project" value="TreeGrafter"/>
</dbReference>
<dbReference type="InterPro" id="IPR000914">
    <property type="entry name" value="SBP_5_dom"/>
</dbReference>
<dbReference type="RefSeq" id="WP_264713933.1">
    <property type="nucleotide sequence ID" value="NZ_JAPDNT010000007.1"/>
</dbReference>
<reference evidence="5" key="2">
    <citation type="submission" date="2022-10" db="EMBL/GenBank/DDBJ databases">
        <authorList>
            <person name="Trinh H.N."/>
        </authorList>
    </citation>
    <scope>NUCLEOTIDE SEQUENCE</scope>
    <source>
        <strain evidence="5">RN2-1</strain>
    </source>
</reference>
<dbReference type="PANTHER" id="PTHR30290">
    <property type="entry name" value="PERIPLASMIC BINDING COMPONENT OF ABC TRANSPORTER"/>
    <property type="match status" value="1"/>
</dbReference>
<dbReference type="InterPro" id="IPR039424">
    <property type="entry name" value="SBP_5"/>
</dbReference>
<evidence type="ECO:0000256" key="3">
    <source>
        <dbReference type="ARBA" id="ARBA00022729"/>
    </source>
</evidence>